<feature type="transmembrane region" description="Helical" evidence="7">
    <location>
        <begin position="24"/>
        <end position="47"/>
    </location>
</feature>
<feature type="transmembrane region" description="Helical" evidence="7">
    <location>
        <begin position="211"/>
        <end position="234"/>
    </location>
</feature>
<gene>
    <name evidence="9" type="ORF">SEUCBS140593_007372</name>
</gene>
<proteinExistence type="inferred from homology"/>
<evidence type="ECO:0000313" key="9">
    <source>
        <dbReference type="EMBL" id="CAK7229811.1"/>
    </source>
</evidence>
<dbReference type="PANTHER" id="PTHR33048">
    <property type="entry name" value="PTH11-LIKE INTEGRAL MEMBRANE PROTEIN (AFU_ORTHOLOGUE AFUA_5G11245)"/>
    <property type="match status" value="1"/>
</dbReference>
<reference evidence="9 10" key="1">
    <citation type="submission" date="2024-01" db="EMBL/GenBank/DDBJ databases">
        <authorList>
            <person name="Allen C."/>
            <person name="Tagirdzhanova G."/>
        </authorList>
    </citation>
    <scope>NUCLEOTIDE SEQUENCE [LARGE SCALE GENOMIC DNA]</scope>
</reference>
<feature type="transmembrane region" description="Helical" evidence="7">
    <location>
        <begin position="96"/>
        <end position="129"/>
    </location>
</feature>
<evidence type="ECO:0000256" key="3">
    <source>
        <dbReference type="ARBA" id="ARBA00022989"/>
    </source>
</evidence>
<dbReference type="EMBL" id="CAWUHD010000088">
    <property type="protein sequence ID" value="CAK7229811.1"/>
    <property type="molecule type" value="Genomic_DNA"/>
</dbReference>
<feature type="domain" description="Rhodopsin" evidence="8">
    <location>
        <begin position="44"/>
        <end position="323"/>
    </location>
</feature>
<feature type="transmembrane region" description="Helical" evidence="7">
    <location>
        <begin position="255"/>
        <end position="279"/>
    </location>
</feature>
<comment type="similarity">
    <text evidence="5">Belongs to the SAT4 family.</text>
</comment>
<dbReference type="InterPro" id="IPR049326">
    <property type="entry name" value="Rhodopsin_dom_fungi"/>
</dbReference>
<evidence type="ECO:0000256" key="4">
    <source>
        <dbReference type="ARBA" id="ARBA00023136"/>
    </source>
</evidence>
<keyword evidence="2 7" id="KW-0812">Transmembrane</keyword>
<comment type="caution">
    <text evidence="9">The sequence shown here is derived from an EMBL/GenBank/DDBJ whole genome shotgun (WGS) entry which is preliminary data.</text>
</comment>
<accession>A0ABP0CD30</accession>
<keyword evidence="10" id="KW-1185">Reference proteome</keyword>
<feature type="transmembrane region" description="Helical" evidence="7">
    <location>
        <begin position="59"/>
        <end position="84"/>
    </location>
</feature>
<evidence type="ECO:0000256" key="2">
    <source>
        <dbReference type="ARBA" id="ARBA00022692"/>
    </source>
</evidence>
<dbReference type="InterPro" id="IPR052337">
    <property type="entry name" value="SAT4-like"/>
</dbReference>
<comment type="subcellular location">
    <subcellularLocation>
        <location evidence="1">Membrane</location>
        <topology evidence="1">Multi-pass membrane protein</topology>
    </subcellularLocation>
</comment>
<feature type="compositionally biased region" description="Basic residues" evidence="6">
    <location>
        <begin position="398"/>
        <end position="408"/>
    </location>
</feature>
<evidence type="ECO:0000259" key="8">
    <source>
        <dbReference type="Pfam" id="PF20684"/>
    </source>
</evidence>
<protein>
    <recommendedName>
        <fullName evidence="8">Rhodopsin domain-containing protein</fullName>
    </recommendedName>
</protein>
<dbReference type="PANTHER" id="PTHR33048:SF47">
    <property type="entry name" value="INTEGRAL MEMBRANE PROTEIN-RELATED"/>
    <property type="match status" value="1"/>
</dbReference>
<dbReference type="Proteomes" id="UP001642482">
    <property type="component" value="Unassembled WGS sequence"/>
</dbReference>
<keyword evidence="3 7" id="KW-1133">Transmembrane helix</keyword>
<organism evidence="9 10">
    <name type="scientific">Sporothrix eucalyptigena</name>
    <dbReference type="NCBI Taxonomy" id="1812306"/>
    <lineage>
        <taxon>Eukaryota</taxon>
        <taxon>Fungi</taxon>
        <taxon>Dikarya</taxon>
        <taxon>Ascomycota</taxon>
        <taxon>Pezizomycotina</taxon>
        <taxon>Sordariomycetes</taxon>
        <taxon>Sordariomycetidae</taxon>
        <taxon>Ophiostomatales</taxon>
        <taxon>Ophiostomataceae</taxon>
        <taxon>Sporothrix</taxon>
    </lineage>
</organism>
<feature type="region of interest" description="Disordered" evidence="6">
    <location>
        <begin position="346"/>
        <end position="408"/>
    </location>
</feature>
<dbReference type="Pfam" id="PF20684">
    <property type="entry name" value="Fung_rhodopsin"/>
    <property type="match status" value="1"/>
</dbReference>
<evidence type="ECO:0000256" key="5">
    <source>
        <dbReference type="ARBA" id="ARBA00038359"/>
    </source>
</evidence>
<feature type="compositionally biased region" description="Basic and acidic residues" evidence="6">
    <location>
        <begin position="365"/>
        <end position="377"/>
    </location>
</feature>
<evidence type="ECO:0000256" key="7">
    <source>
        <dbReference type="SAM" id="Phobius"/>
    </source>
</evidence>
<keyword evidence="4 7" id="KW-0472">Membrane</keyword>
<evidence type="ECO:0000313" key="10">
    <source>
        <dbReference type="Proteomes" id="UP001642482"/>
    </source>
</evidence>
<evidence type="ECO:0000256" key="1">
    <source>
        <dbReference type="ARBA" id="ARBA00004141"/>
    </source>
</evidence>
<feature type="transmembrane region" description="Helical" evidence="7">
    <location>
        <begin position="150"/>
        <end position="171"/>
    </location>
</feature>
<name>A0ABP0CD30_9PEZI</name>
<sequence>MASQTQFNFTAYLEQPLPWQNEPAAIRGIVISVTSIAVLCVITRLYIRLSVVRVPGWDDMFVGLYLLTTLASAITVCIAPSFGLGQHLVMFTPQELRIFLILFYVGNASYVSSTAFMKLALLFQFLRVFKNGDSTGSNNNLPGRTFLRHICQMLIVIVALWGVTFSFLAWVPCLPVNTYWDSVTDFVQSSSGGIGTGTCYGFGISTDRTTFIAHTAINMALDICVLAVPVPLYLGNTLAQSANTVVTSRLRTRAGVIVLLFLGGLVNVFAAWRLALLIGSGQSLLETYVDSTFYAPDTVLLSSLEVNLASICASVPIFWPVLRQQVFRILVTKEVEITRDERAEDVNGYDSDEDEIEKSKKNKNGHYDDSFIRDQVDPLRPGTSAGVETQVRSETAHTRSKRPRMPWM</sequence>
<feature type="transmembrane region" description="Helical" evidence="7">
    <location>
        <begin position="299"/>
        <end position="322"/>
    </location>
</feature>
<evidence type="ECO:0000256" key="6">
    <source>
        <dbReference type="SAM" id="MobiDB-lite"/>
    </source>
</evidence>